<sequence>MPEEDLHKQNEARVVERLKNAGWEMADGATTLNLASLVYDNGHMAIEVEHHYERLELRLTLASPDGREVTVYPVYGESLDSTLDAIVGFQDRVAPENFHDVLGELVAACPEVYAQEGEDDEPHLLTLE</sequence>
<protein>
    <submittedName>
        <fullName evidence="1">Uncharacterized protein</fullName>
    </submittedName>
</protein>
<gene>
    <name evidence="1" type="ORF">IHE55_02185</name>
</gene>
<proteinExistence type="predicted"/>
<organism evidence="1 2">
    <name type="scientific">Streptomyces pactum</name>
    <dbReference type="NCBI Taxonomy" id="68249"/>
    <lineage>
        <taxon>Bacteria</taxon>
        <taxon>Bacillati</taxon>
        <taxon>Actinomycetota</taxon>
        <taxon>Actinomycetes</taxon>
        <taxon>Kitasatosporales</taxon>
        <taxon>Streptomycetaceae</taxon>
        <taxon>Streptomyces</taxon>
    </lineage>
</organism>
<accession>A0ABS0NET3</accession>
<dbReference type="EMBL" id="JACYXC010000001">
    <property type="protein sequence ID" value="MBH5333676.1"/>
    <property type="molecule type" value="Genomic_DNA"/>
</dbReference>
<dbReference type="RefSeq" id="WP_197987461.1">
    <property type="nucleotide sequence ID" value="NZ_JACYXC010000001.1"/>
</dbReference>
<comment type="caution">
    <text evidence="1">The sequence shown here is derived from an EMBL/GenBank/DDBJ whole genome shotgun (WGS) entry which is preliminary data.</text>
</comment>
<name>A0ABS0NET3_9ACTN</name>
<evidence type="ECO:0000313" key="2">
    <source>
        <dbReference type="Proteomes" id="UP000807371"/>
    </source>
</evidence>
<keyword evidence="2" id="KW-1185">Reference proteome</keyword>
<evidence type="ECO:0000313" key="1">
    <source>
        <dbReference type="EMBL" id="MBH5333676.1"/>
    </source>
</evidence>
<dbReference type="Proteomes" id="UP000807371">
    <property type="component" value="Unassembled WGS sequence"/>
</dbReference>
<reference evidence="1 2" key="1">
    <citation type="submission" date="2020-09" db="EMBL/GenBank/DDBJ databases">
        <title>Biosynthesis of the nuclear factor of activated T cells inhibitor NFAT-133 and its congeners in Streptomyces pactum.</title>
        <authorList>
            <person name="Zhou W."/>
            <person name="Posri P."/>
            <person name="Abugrain M.E."/>
            <person name="Weisberg A.J."/>
            <person name="Chang J.H."/>
            <person name="Mahmud T."/>
        </authorList>
    </citation>
    <scope>NUCLEOTIDE SEQUENCE [LARGE SCALE GENOMIC DNA]</scope>
    <source>
        <strain evidence="1 2">ATCC 27456</strain>
    </source>
</reference>